<dbReference type="GO" id="GO:0016491">
    <property type="term" value="F:oxidoreductase activity"/>
    <property type="evidence" value="ECO:0007669"/>
    <property type="project" value="UniProtKB-KW"/>
</dbReference>
<keyword evidence="4" id="KW-1185">Reference proteome</keyword>
<accession>A0A926HYG1</accession>
<dbReference type="Pfam" id="PF00106">
    <property type="entry name" value="adh_short"/>
    <property type="match status" value="1"/>
</dbReference>
<evidence type="ECO:0000313" key="4">
    <source>
        <dbReference type="Proteomes" id="UP000611762"/>
    </source>
</evidence>
<proteinExistence type="inferred from homology"/>
<dbReference type="Proteomes" id="UP000611762">
    <property type="component" value="Unassembled WGS sequence"/>
</dbReference>
<dbReference type="RefSeq" id="WP_249312861.1">
    <property type="nucleotide sequence ID" value="NZ_JACRSU010000003.1"/>
</dbReference>
<evidence type="ECO:0000256" key="2">
    <source>
        <dbReference type="ARBA" id="ARBA00023002"/>
    </source>
</evidence>
<dbReference type="PANTHER" id="PTHR43669:SF3">
    <property type="entry name" value="ALCOHOL DEHYDROGENASE, PUTATIVE (AFU_ORTHOLOGUE AFUA_3G03445)-RELATED"/>
    <property type="match status" value="1"/>
</dbReference>
<dbReference type="Gene3D" id="3.40.50.720">
    <property type="entry name" value="NAD(P)-binding Rossmann-like Domain"/>
    <property type="match status" value="1"/>
</dbReference>
<dbReference type="PROSITE" id="PS51257">
    <property type="entry name" value="PROKAR_LIPOPROTEIN"/>
    <property type="match status" value="1"/>
</dbReference>
<evidence type="ECO:0000313" key="3">
    <source>
        <dbReference type="EMBL" id="MBC8541069.1"/>
    </source>
</evidence>
<dbReference type="InterPro" id="IPR036291">
    <property type="entry name" value="NAD(P)-bd_dom_sf"/>
</dbReference>
<dbReference type="EMBL" id="JACRSU010000003">
    <property type="protein sequence ID" value="MBC8541069.1"/>
    <property type="molecule type" value="Genomic_DNA"/>
</dbReference>
<dbReference type="AlphaFoldDB" id="A0A926HYG1"/>
<comment type="similarity">
    <text evidence="1">Belongs to the short-chain dehydrogenases/reductases (SDR) family.</text>
</comment>
<protein>
    <submittedName>
        <fullName evidence="3">SDR family oxidoreductase</fullName>
    </submittedName>
</protein>
<keyword evidence="2" id="KW-0560">Oxidoreductase</keyword>
<comment type="caution">
    <text evidence="3">The sequence shown here is derived from an EMBL/GenBank/DDBJ whole genome shotgun (WGS) entry which is preliminary data.</text>
</comment>
<name>A0A926HYG1_9FIRM</name>
<dbReference type="InterPro" id="IPR002347">
    <property type="entry name" value="SDR_fam"/>
</dbReference>
<organism evidence="3 4">
    <name type="scientific">Congzhengia minquanensis</name>
    <dbReference type="NCBI Taxonomy" id="2763657"/>
    <lineage>
        <taxon>Bacteria</taxon>
        <taxon>Bacillati</taxon>
        <taxon>Bacillota</taxon>
        <taxon>Clostridia</taxon>
        <taxon>Eubacteriales</taxon>
        <taxon>Oscillospiraceae</taxon>
        <taxon>Congzhengia</taxon>
    </lineage>
</organism>
<dbReference type="SUPFAM" id="SSF51735">
    <property type="entry name" value="NAD(P)-binding Rossmann-fold domains"/>
    <property type="match status" value="1"/>
</dbReference>
<dbReference type="CDD" id="cd05233">
    <property type="entry name" value="SDR_c"/>
    <property type="match status" value="1"/>
</dbReference>
<gene>
    <name evidence="3" type="ORF">H8698_08805</name>
</gene>
<dbReference type="PANTHER" id="PTHR43669">
    <property type="entry name" value="5-KETO-D-GLUCONATE 5-REDUCTASE"/>
    <property type="match status" value="1"/>
</dbReference>
<sequence length="232" mass="25103">MDFKGKNVIVTGASGGIGCALCKKLSENGAFIAAASHTEDGAKAIASELGENCFSMSVDVTKEAEVIKFYKAAVEKQKKFDYLVNLAGLSMPCKYDEAEESLYDTVMDVNVKGSFLMSKHFAGYANDPAMIINTGSMAARNTNANAPVYCMAKGAVNKLSEGLFLQYAKRGIRVTTVNPGGVDTPFWGDRPVDRTALMTAENVSDIIYFLMTTPSHVQIHSIDFECTAKFKK</sequence>
<evidence type="ECO:0000256" key="1">
    <source>
        <dbReference type="ARBA" id="ARBA00006484"/>
    </source>
</evidence>
<reference evidence="3" key="1">
    <citation type="submission" date="2020-08" db="EMBL/GenBank/DDBJ databases">
        <title>Genome public.</title>
        <authorList>
            <person name="Liu C."/>
            <person name="Sun Q."/>
        </authorList>
    </citation>
    <scope>NUCLEOTIDE SEQUENCE</scope>
    <source>
        <strain evidence="3">H8</strain>
    </source>
</reference>
<dbReference type="PRINTS" id="PR00081">
    <property type="entry name" value="GDHRDH"/>
</dbReference>